<dbReference type="GO" id="GO:0016020">
    <property type="term" value="C:membrane"/>
    <property type="evidence" value="ECO:0007669"/>
    <property type="project" value="UniProtKB-SubCell"/>
</dbReference>
<feature type="binding site" evidence="15">
    <location>
        <position position="386"/>
    </location>
    <ligand>
        <name>ATP</name>
        <dbReference type="ChEBI" id="CHEBI:30616"/>
    </ligand>
</feature>
<keyword evidence="4" id="KW-0808">Transferase</keyword>
<dbReference type="GO" id="GO:0005524">
    <property type="term" value="F:ATP binding"/>
    <property type="evidence" value="ECO:0007669"/>
    <property type="project" value="UniProtKB-UniRule"/>
</dbReference>
<dbReference type="InterPro" id="IPR000719">
    <property type="entry name" value="Prot_kinase_dom"/>
</dbReference>
<dbReference type="Gene3D" id="3.30.200.20">
    <property type="entry name" value="Phosphorylase Kinase, domain 1"/>
    <property type="match status" value="1"/>
</dbReference>
<keyword evidence="9 15" id="KW-0067">ATP-binding</keyword>
<organism evidence="18">
    <name type="scientific">Lotus japonicus</name>
    <name type="common">Lotus corniculatus var. japonicus</name>
    <dbReference type="NCBI Taxonomy" id="34305"/>
    <lineage>
        <taxon>Eukaryota</taxon>
        <taxon>Viridiplantae</taxon>
        <taxon>Streptophyta</taxon>
        <taxon>Embryophyta</taxon>
        <taxon>Tracheophyta</taxon>
        <taxon>Spermatophyta</taxon>
        <taxon>Magnoliopsida</taxon>
        <taxon>eudicotyledons</taxon>
        <taxon>Gunneridae</taxon>
        <taxon>Pentapetalae</taxon>
        <taxon>rosids</taxon>
        <taxon>fabids</taxon>
        <taxon>Fabales</taxon>
        <taxon>Fabaceae</taxon>
        <taxon>Papilionoideae</taxon>
        <taxon>50 kb inversion clade</taxon>
        <taxon>NPAAA clade</taxon>
        <taxon>Hologalegina</taxon>
        <taxon>robinioid clade</taxon>
        <taxon>Loteae</taxon>
        <taxon>Lotus</taxon>
    </lineage>
</organism>
<keyword evidence="12" id="KW-0325">Glycoprotein</keyword>
<dbReference type="Pfam" id="PF13947">
    <property type="entry name" value="GUB_WAK_bind"/>
    <property type="match status" value="1"/>
</dbReference>
<evidence type="ECO:0000256" key="16">
    <source>
        <dbReference type="SAM" id="Phobius"/>
    </source>
</evidence>
<evidence type="ECO:0000259" key="17">
    <source>
        <dbReference type="PROSITE" id="PS50011"/>
    </source>
</evidence>
<dbReference type="AlphaFoldDB" id="Q53VE0"/>
<evidence type="ECO:0000256" key="15">
    <source>
        <dbReference type="PROSITE-ProRule" id="PRU10141"/>
    </source>
</evidence>
<feature type="domain" description="Protein kinase" evidence="17">
    <location>
        <begin position="358"/>
        <end position="637"/>
    </location>
</feature>
<comment type="catalytic activity">
    <reaction evidence="14">
        <text>L-seryl-[protein] + ATP = O-phospho-L-seryl-[protein] + ADP + H(+)</text>
        <dbReference type="Rhea" id="RHEA:17989"/>
        <dbReference type="Rhea" id="RHEA-COMP:9863"/>
        <dbReference type="Rhea" id="RHEA-COMP:11604"/>
        <dbReference type="ChEBI" id="CHEBI:15378"/>
        <dbReference type="ChEBI" id="CHEBI:29999"/>
        <dbReference type="ChEBI" id="CHEBI:30616"/>
        <dbReference type="ChEBI" id="CHEBI:83421"/>
        <dbReference type="ChEBI" id="CHEBI:456216"/>
        <dbReference type="EC" id="2.7.11.1"/>
    </reaction>
</comment>
<keyword evidence="11 16" id="KW-0472">Membrane</keyword>
<keyword evidence="3" id="KW-0723">Serine/threonine-protein kinase</keyword>
<keyword evidence="8 18" id="KW-0418">Kinase</keyword>
<dbReference type="SMART" id="SM00220">
    <property type="entry name" value="S_TKc"/>
    <property type="match status" value="1"/>
</dbReference>
<dbReference type="PROSITE" id="PS50011">
    <property type="entry name" value="PROTEIN_KINASE_DOM"/>
    <property type="match status" value="1"/>
</dbReference>
<evidence type="ECO:0000256" key="11">
    <source>
        <dbReference type="ARBA" id="ARBA00023136"/>
    </source>
</evidence>
<dbReference type="Pfam" id="PF00069">
    <property type="entry name" value="Pkinase"/>
    <property type="match status" value="1"/>
</dbReference>
<dbReference type="EC" id="2.7.11.1" evidence="2"/>
<dbReference type="FunFam" id="3.30.200.20:FF:000178">
    <property type="entry name" value="serine/threonine-protein kinase PBS1-like"/>
    <property type="match status" value="1"/>
</dbReference>
<feature type="non-terminal residue" evidence="18">
    <location>
        <position position="1"/>
    </location>
</feature>
<evidence type="ECO:0000256" key="10">
    <source>
        <dbReference type="ARBA" id="ARBA00022989"/>
    </source>
</evidence>
<dbReference type="EMBL" id="AB115549">
    <property type="protein sequence ID" value="BAD95895.1"/>
    <property type="molecule type" value="mRNA"/>
</dbReference>
<dbReference type="PROSITE" id="PS00107">
    <property type="entry name" value="PROTEIN_KINASE_ATP"/>
    <property type="match status" value="1"/>
</dbReference>
<reference evidence="18" key="1">
    <citation type="journal article" date="2005" name="J. Biochem.">
        <title>Expression cloning of a variety of novel protein kinases in Lotus japonicus.</title>
        <authorList>
            <person name="Kameshita I."/>
            <person name="Nishida T."/>
            <person name="Nakamura S."/>
            <person name="Sugiyama Y."/>
            <person name="Sueyoshi N."/>
            <person name="Umehara Y."/>
            <person name="Nomura M."/>
            <person name="Tajima S."/>
        </authorList>
    </citation>
    <scope>NUCLEOTIDE SEQUENCE</scope>
</reference>
<dbReference type="InterPro" id="IPR025287">
    <property type="entry name" value="WAK_GUB"/>
</dbReference>
<comment type="subcellular location">
    <subcellularLocation>
        <location evidence="1">Membrane</location>
        <topology evidence="1">Single-pass type I membrane protein</topology>
    </subcellularLocation>
</comment>
<proteinExistence type="evidence at transcript level"/>
<evidence type="ECO:0000256" key="14">
    <source>
        <dbReference type="ARBA" id="ARBA00048679"/>
    </source>
</evidence>
<evidence type="ECO:0000256" key="8">
    <source>
        <dbReference type="ARBA" id="ARBA00022777"/>
    </source>
</evidence>
<evidence type="ECO:0000256" key="7">
    <source>
        <dbReference type="ARBA" id="ARBA00022741"/>
    </source>
</evidence>
<evidence type="ECO:0000256" key="13">
    <source>
        <dbReference type="ARBA" id="ARBA00047899"/>
    </source>
</evidence>
<dbReference type="PANTHER" id="PTHR27009">
    <property type="entry name" value="RUST RESISTANCE KINASE LR10-RELATED"/>
    <property type="match status" value="1"/>
</dbReference>
<keyword evidence="6" id="KW-0732">Signal</keyword>
<evidence type="ECO:0000256" key="2">
    <source>
        <dbReference type="ARBA" id="ARBA00012513"/>
    </source>
</evidence>
<sequence length="691" mass="76204">IQSYHFSVYSTSPVSRMKPLLHPSSILTFWFTLFIISINIQTPLCADNDSKYYTNCYEAFSCDGSSVGNLKYPFWGGNRTEYCGQSQLELVCEDRAAKITINSITYRVVKWEDSTQKLTVARDDFWGGVCAVSDYQNSSFDNSPFQYDFSGDNNVTLLYNCGSIDPPSGFYRSSCDGGSRVVYYIVGVGPLSFASACTSVVVPVLASQVSALASTAGNIDEVLNEGFGLRWSGNYQECTGCLDTRGACGFDGKFRCFCEDGPHQSSCISDRAPAPDKRRGSTTRNIVIGVAASCVGGLVAIISIAIYIRRKFKSLSGQTMISRKRSTFVEHDVEAFMQSYGSLAPRRYSYSEVKRITNSFVHKLGQGGYGVVYKATLPDGRLVAVKVISESGGSGEDFINEVSSISRTSHVNIVSLLGFCYDKNRRVLIYEFMPNGSLDNFINGMGSPNAICCFDWNTLYKVAIGIARGLEYLHQGCNTRILHLDIKPQNILLDEDLCPKIADFGLAKICKRKESIVSMLGTRGTPGYIAPEVFSRAFGGVSHKSDVYSFGMLILEMVGGRKNYDSGGGSQSSEMFFPDWIYKDLEQGDVHTNFLVITEEEHEMARKMILVSLWCIQTRSSERPSMNKVVEMLEGTLESVPYPPKPILHSPEKLLLQNSDLTSGNTLETDSMTTEKDGSIELNVLSKNVPG</sequence>
<evidence type="ECO:0000256" key="6">
    <source>
        <dbReference type="ARBA" id="ARBA00022729"/>
    </source>
</evidence>
<accession>Q53VE0</accession>
<dbReference type="SUPFAM" id="SSF56112">
    <property type="entry name" value="Protein kinase-like (PK-like)"/>
    <property type="match status" value="1"/>
</dbReference>
<dbReference type="InterPro" id="IPR017441">
    <property type="entry name" value="Protein_kinase_ATP_BS"/>
</dbReference>
<dbReference type="InterPro" id="IPR011009">
    <property type="entry name" value="Kinase-like_dom_sf"/>
</dbReference>
<dbReference type="Gene3D" id="1.10.510.10">
    <property type="entry name" value="Transferase(Phosphotransferase) domain 1"/>
    <property type="match status" value="1"/>
</dbReference>
<keyword evidence="5 16" id="KW-0812">Transmembrane</keyword>
<evidence type="ECO:0000256" key="4">
    <source>
        <dbReference type="ARBA" id="ARBA00022679"/>
    </source>
</evidence>
<keyword evidence="7 15" id="KW-0547">Nucleotide-binding</keyword>
<dbReference type="InterPro" id="IPR045874">
    <property type="entry name" value="LRK10/LRL21-25-like"/>
</dbReference>
<evidence type="ECO:0000313" key="18">
    <source>
        <dbReference type="EMBL" id="BAD95895.1"/>
    </source>
</evidence>
<dbReference type="FunFam" id="1.10.510.10:FF:000590">
    <property type="entry name" value="PR5-like receptor kinase"/>
    <property type="match status" value="1"/>
</dbReference>
<comment type="catalytic activity">
    <reaction evidence="13">
        <text>L-threonyl-[protein] + ATP = O-phospho-L-threonyl-[protein] + ADP + H(+)</text>
        <dbReference type="Rhea" id="RHEA:46608"/>
        <dbReference type="Rhea" id="RHEA-COMP:11060"/>
        <dbReference type="Rhea" id="RHEA-COMP:11605"/>
        <dbReference type="ChEBI" id="CHEBI:15378"/>
        <dbReference type="ChEBI" id="CHEBI:30013"/>
        <dbReference type="ChEBI" id="CHEBI:30616"/>
        <dbReference type="ChEBI" id="CHEBI:61977"/>
        <dbReference type="ChEBI" id="CHEBI:456216"/>
        <dbReference type="EC" id="2.7.11.1"/>
    </reaction>
</comment>
<feature type="transmembrane region" description="Helical" evidence="16">
    <location>
        <begin position="286"/>
        <end position="308"/>
    </location>
</feature>
<keyword evidence="10 16" id="KW-1133">Transmembrane helix</keyword>
<dbReference type="GO" id="GO:0030247">
    <property type="term" value="F:polysaccharide binding"/>
    <property type="evidence" value="ECO:0007669"/>
    <property type="project" value="InterPro"/>
</dbReference>
<dbReference type="InterPro" id="IPR032872">
    <property type="entry name" value="WAK_assoc_C"/>
</dbReference>
<protein>
    <recommendedName>
        <fullName evidence="2">non-specific serine/threonine protein kinase</fullName>
        <ecNumber evidence="2">2.7.11.1</ecNumber>
    </recommendedName>
</protein>
<evidence type="ECO:0000256" key="5">
    <source>
        <dbReference type="ARBA" id="ARBA00022692"/>
    </source>
</evidence>
<dbReference type="InterPro" id="IPR008271">
    <property type="entry name" value="Ser/Thr_kinase_AS"/>
</dbReference>
<feature type="transmembrane region" description="Helical" evidence="16">
    <location>
        <begin position="20"/>
        <end position="40"/>
    </location>
</feature>
<evidence type="ECO:0000256" key="12">
    <source>
        <dbReference type="ARBA" id="ARBA00023180"/>
    </source>
</evidence>
<dbReference type="PROSITE" id="PS00108">
    <property type="entry name" value="PROTEIN_KINASE_ST"/>
    <property type="match status" value="1"/>
</dbReference>
<evidence type="ECO:0000256" key="1">
    <source>
        <dbReference type="ARBA" id="ARBA00004479"/>
    </source>
</evidence>
<dbReference type="GO" id="GO:0004674">
    <property type="term" value="F:protein serine/threonine kinase activity"/>
    <property type="evidence" value="ECO:0007669"/>
    <property type="project" value="UniProtKB-KW"/>
</dbReference>
<name>Q53VE0_LOTJA</name>
<evidence type="ECO:0000256" key="9">
    <source>
        <dbReference type="ARBA" id="ARBA00022840"/>
    </source>
</evidence>
<dbReference type="Pfam" id="PF14380">
    <property type="entry name" value="WAK_assoc"/>
    <property type="match status" value="1"/>
</dbReference>
<evidence type="ECO:0000256" key="3">
    <source>
        <dbReference type="ARBA" id="ARBA00022527"/>
    </source>
</evidence>